<evidence type="ECO:0000259" key="1">
    <source>
        <dbReference type="SMART" id="SM00867"/>
    </source>
</evidence>
<gene>
    <name evidence="2" type="ORF">MNBD_ALPHA03-222</name>
</gene>
<accession>A0A3B1BB76</accession>
<sequence>MIKYIVMAAIVLLSPHVALAEDTPASKLRGQEIYHFDKSHTNIMWFVSHIGFSKSMGQFMDYDGQIILNHGNPALSSVKITFKTASVMTGLPKFDEHLRSADFLDVEKYPTASFISRKVTLLDGNEASVEGDFTLLGVTKPLTLKVRLNKRAMDIPKNIMRTGFSAKTTIKRSLWGMEKYLPFIGDEVTIRIEAEALKTQ</sequence>
<dbReference type="InterPro" id="IPR007372">
    <property type="entry name" value="Lipid/polyisoprenoid-bd_YceI"/>
</dbReference>
<evidence type="ECO:0000313" key="2">
    <source>
        <dbReference type="EMBL" id="VAX07600.1"/>
    </source>
</evidence>
<reference evidence="2" key="1">
    <citation type="submission" date="2018-06" db="EMBL/GenBank/DDBJ databases">
        <authorList>
            <person name="Zhirakovskaya E."/>
        </authorList>
    </citation>
    <scope>NUCLEOTIDE SEQUENCE</scope>
</reference>
<organism evidence="2">
    <name type="scientific">hydrothermal vent metagenome</name>
    <dbReference type="NCBI Taxonomy" id="652676"/>
    <lineage>
        <taxon>unclassified sequences</taxon>
        <taxon>metagenomes</taxon>
        <taxon>ecological metagenomes</taxon>
    </lineage>
</organism>
<dbReference type="PANTHER" id="PTHR34406:SF1">
    <property type="entry name" value="PROTEIN YCEI"/>
    <property type="match status" value="1"/>
</dbReference>
<dbReference type="SUPFAM" id="SSF101874">
    <property type="entry name" value="YceI-like"/>
    <property type="match status" value="1"/>
</dbReference>
<dbReference type="InterPro" id="IPR036761">
    <property type="entry name" value="TTHA0802/YceI-like_sf"/>
</dbReference>
<dbReference type="AlphaFoldDB" id="A0A3B1BB76"/>
<name>A0A3B1BB76_9ZZZZ</name>
<dbReference type="Pfam" id="PF04264">
    <property type="entry name" value="YceI"/>
    <property type="match status" value="1"/>
</dbReference>
<dbReference type="PANTHER" id="PTHR34406">
    <property type="entry name" value="PROTEIN YCEI"/>
    <property type="match status" value="1"/>
</dbReference>
<dbReference type="EMBL" id="UOFW01000211">
    <property type="protein sequence ID" value="VAX07600.1"/>
    <property type="molecule type" value="Genomic_DNA"/>
</dbReference>
<feature type="domain" description="Lipid/polyisoprenoid-binding YceI-like" evidence="1">
    <location>
        <begin position="33"/>
        <end position="197"/>
    </location>
</feature>
<proteinExistence type="predicted"/>
<protein>
    <recommendedName>
        <fullName evidence="1">Lipid/polyisoprenoid-binding YceI-like domain-containing protein</fullName>
    </recommendedName>
</protein>
<dbReference type="Gene3D" id="2.40.128.110">
    <property type="entry name" value="Lipid/polyisoprenoid-binding, YceI-like"/>
    <property type="match status" value="1"/>
</dbReference>
<dbReference type="SMART" id="SM00867">
    <property type="entry name" value="YceI"/>
    <property type="match status" value="1"/>
</dbReference>